<dbReference type="GO" id="GO:0008483">
    <property type="term" value="F:transaminase activity"/>
    <property type="evidence" value="ECO:0007669"/>
    <property type="project" value="UniProtKB-KW"/>
</dbReference>
<dbReference type="GO" id="GO:0042802">
    <property type="term" value="F:identical protein binding"/>
    <property type="evidence" value="ECO:0007669"/>
    <property type="project" value="TreeGrafter"/>
</dbReference>
<dbReference type="NCBIfam" id="NF002325">
    <property type="entry name" value="PRK01278.1"/>
    <property type="match status" value="1"/>
</dbReference>
<evidence type="ECO:0000313" key="7">
    <source>
        <dbReference type="Proteomes" id="UP000199387"/>
    </source>
</evidence>
<proteinExistence type="inferred from homology"/>
<dbReference type="InterPro" id="IPR015421">
    <property type="entry name" value="PyrdxlP-dep_Trfase_major"/>
</dbReference>
<dbReference type="Pfam" id="PF00202">
    <property type="entry name" value="Aminotran_3"/>
    <property type="match status" value="1"/>
</dbReference>
<keyword evidence="4 5" id="KW-0663">Pyridoxal phosphate</keyword>
<evidence type="ECO:0000256" key="3">
    <source>
        <dbReference type="ARBA" id="ARBA00022679"/>
    </source>
</evidence>
<comment type="similarity">
    <text evidence="5">Belongs to the class-III pyridoxal-phosphate-dependent aminotransferase family.</text>
</comment>
<keyword evidence="3 6" id="KW-0808">Transferase</keyword>
<comment type="cofactor">
    <cofactor evidence="1">
        <name>pyridoxal 5'-phosphate</name>
        <dbReference type="ChEBI" id="CHEBI:597326"/>
    </cofactor>
</comment>
<protein>
    <submittedName>
        <fullName evidence="6">Acetylornithine aminotransferase</fullName>
    </submittedName>
</protein>
<dbReference type="FunFam" id="3.40.640.10:FF:000004">
    <property type="entry name" value="Acetylornithine aminotransferase"/>
    <property type="match status" value="1"/>
</dbReference>
<sequence length="400" mass="44293">MTQWHARDQQYLMNTYNRLPIAISHARGNTLYDTEGNEYLDLFTGLAVNVLGHTHPAVMEELNRQGGSFLHISNKFLNPPAIRLAERLVKHSIDGKVFFGNSGAEATESAIKLVHKWTQEQGEGKRGFVVMKKSFHGRTLGAVRLTRQPGVYQDYPQPDLPVFEVEPNQPEELRRVCEQENPAAILAEPILGSGGVQPLDTSYLQEMARLCREQGRLLLMDEIQTGIGRTGTLFAYQHAGLQPDLILFAKGVGGGLPLGGIIAGRKLADLFHPGDHGTTFAPSPLSAALGNAVLDVLLEQGGLEEGQKNADYLWNHLRRLQKYLPDAIGEIRGRGMMIGIDTFLTPAQAKQLQLDLLQDGVLVDIAQQTVIRLLPPLTLTPDESDRFADRLERRLKQTFS</sequence>
<dbReference type="PANTHER" id="PTHR11986">
    <property type="entry name" value="AMINOTRANSFERASE CLASS III"/>
    <property type="match status" value="1"/>
</dbReference>
<name>A0A1G6KBV9_9BACL</name>
<evidence type="ECO:0000256" key="2">
    <source>
        <dbReference type="ARBA" id="ARBA00022576"/>
    </source>
</evidence>
<accession>A0A1G6KBV9</accession>
<keyword evidence="2 6" id="KW-0032">Aminotransferase</keyword>
<dbReference type="InterPro" id="IPR050103">
    <property type="entry name" value="Class-III_PLP-dep_AT"/>
</dbReference>
<dbReference type="PANTHER" id="PTHR11986:SF79">
    <property type="entry name" value="ACETYLORNITHINE AMINOTRANSFERASE, MITOCHONDRIAL"/>
    <property type="match status" value="1"/>
</dbReference>
<keyword evidence="7" id="KW-1185">Reference proteome</keyword>
<dbReference type="PROSITE" id="PS00600">
    <property type="entry name" value="AA_TRANSFER_CLASS_3"/>
    <property type="match status" value="1"/>
</dbReference>
<evidence type="ECO:0000313" key="6">
    <source>
        <dbReference type="EMBL" id="SDC28480.1"/>
    </source>
</evidence>
<evidence type="ECO:0000256" key="1">
    <source>
        <dbReference type="ARBA" id="ARBA00001933"/>
    </source>
</evidence>
<dbReference type="PIRSF" id="PIRSF000521">
    <property type="entry name" value="Transaminase_4ab_Lys_Orn"/>
    <property type="match status" value="1"/>
</dbReference>
<dbReference type="InterPro" id="IPR015422">
    <property type="entry name" value="PyrdxlP-dep_Trfase_small"/>
</dbReference>
<dbReference type="InterPro" id="IPR049704">
    <property type="entry name" value="Aminotrans_3_PPA_site"/>
</dbReference>
<reference evidence="6 7" key="1">
    <citation type="submission" date="2016-10" db="EMBL/GenBank/DDBJ databases">
        <authorList>
            <person name="de Groot N.N."/>
        </authorList>
    </citation>
    <scope>NUCLEOTIDE SEQUENCE [LARGE SCALE GENOMIC DNA]</scope>
    <source>
        <strain evidence="6 7">DSM 45514</strain>
    </source>
</reference>
<dbReference type="InterPro" id="IPR005814">
    <property type="entry name" value="Aminotrans_3"/>
</dbReference>
<dbReference type="Gene3D" id="3.90.1150.10">
    <property type="entry name" value="Aspartate Aminotransferase, domain 1"/>
    <property type="match status" value="1"/>
</dbReference>
<dbReference type="Proteomes" id="UP000199387">
    <property type="component" value="Unassembled WGS sequence"/>
</dbReference>
<organism evidence="6 7">
    <name type="scientific">Melghirimyces thermohalophilus</name>
    <dbReference type="NCBI Taxonomy" id="1236220"/>
    <lineage>
        <taxon>Bacteria</taxon>
        <taxon>Bacillati</taxon>
        <taxon>Bacillota</taxon>
        <taxon>Bacilli</taxon>
        <taxon>Bacillales</taxon>
        <taxon>Thermoactinomycetaceae</taxon>
        <taxon>Melghirimyces</taxon>
    </lineage>
</organism>
<dbReference type="SUPFAM" id="SSF53383">
    <property type="entry name" value="PLP-dependent transferases"/>
    <property type="match status" value="1"/>
</dbReference>
<dbReference type="STRING" id="1236220.SAMN04488112_105173"/>
<dbReference type="InterPro" id="IPR015424">
    <property type="entry name" value="PyrdxlP-dep_Trfase"/>
</dbReference>
<dbReference type="EMBL" id="FMZA01000005">
    <property type="protein sequence ID" value="SDC28480.1"/>
    <property type="molecule type" value="Genomic_DNA"/>
</dbReference>
<dbReference type="Gene3D" id="3.40.640.10">
    <property type="entry name" value="Type I PLP-dependent aspartate aminotransferase-like (Major domain)"/>
    <property type="match status" value="1"/>
</dbReference>
<gene>
    <name evidence="6" type="ORF">SAMN04488112_105173</name>
</gene>
<dbReference type="CDD" id="cd00610">
    <property type="entry name" value="OAT_like"/>
    <property type="match status" value="1"/>
</dbReference>
<dbReference type="GO" id="GO:0030170">
    <property type="term" value="F:pyridoxal phosphate binding"/>
    <property type="evidence" value="ECO:0007669"/>
    <property type="project" value="InterPro"/>
</dbReference>
<evidence type="ECO:0000256" key="4">
    <source>
        <dbReference type="ARBA" id="ARBA00022898"/>
    </source>
</evidence>
<evidence type="ECO:0000256" key="5">
    <source>
        <dbReference type="RuleBase" id="RU003560"/>
    </source>
</evidence>
<dbReference type="AlphaFoldDB" id="A0A1G6KBV9"/>